<dbReference type="InterPro" id="IPR037401">
    <property type="entry name" value="SnoaL-like"/>
</dbReference>
<feature type="domain" description="SnoaL-like" evidence="1">
    <location>
        <begin position="12"/>
        <end position="119"/>
    </location>
</feature>
<protein>
    <recommendedName>
        <fullName evidence="1">SnoaL-like domain-containing protein</fullName>
    </recommendedName>
</protein>
<comment type="caution">
    <text evidence="2">The sequence shown here is derived from an EMBL/GenBank/DDBJ whole genome shotgun (WGS) entry which is preliminary data.</text>
</comment>
<dbReference type="AlphaFoldDB" id="A1ZQK6"/>
<dbReference type="SUPFAM" id="SSF54427">
    <property type="entry name" value="NTF2-like"/>
    <property type="match status" value="1"/>
</dbReference>
<evidence type="ECO:0000313" key="2">
    <source>
        <dbReference type="EMBL" id="EAY27378.1"/>
    </source>
</evidence>
<evidence type="ECO:0000313" key="3">
    <source>
        <dbReference type="Proteomes" id="UP000004095"/>
    </source>
</evidence>
<dbReference type="eggNOG" id="COG3631">
    <property type="taxonomic scope" value="Bacteria"/>
</dbReference>
<keyword evidence="3" id="KW-1185">Reference proteome</keyword>
<sequence>MDSLNLVEKSEGFIKAFEAGDTEKMKSYLADAEAVYRMPYASGMFPDVIEGKEGFHEFTKDWPSIFEKIDLEIVEIILDENAGKVVVRTKVELVVKDVGPYQNAQIFIFRFNKEGKLTDVSEYYNPVPTAIGLKKFGAHASLLDSLQATSTSTIK</sequence>
<accession>A1ZQK6</accession>
<name>A1ZQK6_MICM2</name>
<reference evidence="2 3" key="1">
    <citation type="submission" date="2007-01" db="EMBL/GenBank/DDBJ databases">
        <authorList>
            <person name="Haygood M."/>
            <person name="Podell S."/>
            <person name="Anderson C."/>
            <person name="Hopkinson B."/>
            <person name="Roe K."/>
            <person name="Barbeau K."/>
            <person name="Gaasterland T."/>
            <person name="Ferriera S."/>
            <person name="Johnson J."/>
            <person name="Kravitz S."/>
            <person name="Beeson K."/>
            <person name="Sutton G."/>
            <person name="Rogers Y.-H."/>
            <person name="Friedman R."/>
            <person name="Frazier M."/>
            <person name="Venter J.C."/>
        </authorList>
    </citation>
    <scope>NUCLEOTIDE SEQUENCE [LARGE SCALE GENOMIC DNA]</scope>
    <source>
        <strain evidence="2 3">ATCC 23134</strain>
    </source>
</reference>
<dbReference type="EMBL" id="AAWS01000024">
    <property type="protein sequence ID" value="EAY27378.1"/>
    <property type="molecule type" value="Genomic_DNA"/>
</dbReference>
<dbReference type="InterPro" id="IPR032710">
    <property type="entry name" value="NTF2-like_dom_sf"/>
</dbReference>
<dbReference type="Proteomes" id="UP000004095">
    <property type="component" value="Unassembled WGS sequence"/>
</dbReference>
<proteinExistence type="predicted"/>
<gene>
    <name evidence="2" type="ORF">M23134_08330</name>
</gene>
<dbReference type="Gene3D" id="3.10.450.50">
    <property type="match status" value="1"/>
</dbReference>
<dbReference type="RefSeq" id="WP_002699765.1">
    <property type="nucleotide sequence ID" value="NZ_AAWS01000024.1"/>
</dbReference>
<evidence type="ECO:0000259" key="1">
    <source>
        <dbReference type="Pfam" id="PF12680"/>
    </source>
</evidence>
<dbReference type="Pfam" id="PF12680">
    <property type="entry name" value="SnoaL_2"/>
    <property type="match status" value="1"/>
</dbReference>
<organism evidence="2 3">
    <name type="scientific">Microscilla marina ATCC 23134</name>
    <dbReference type="NCBI Taxonomy" id="313606"/>
    <lineage>
        <taxon>Bacteria</taxon>
        <taxon>Pseudomonadati</taxon>
        <taxon>Bacteroidota</taxon>
        <taxon>Cytophagia</taxon>
        <taxon>Cytophagales</taxon>
        <taxon>Microscillaceae</taxon>
        <taxon>Microscilla</taxon>
    </lineage>
</organism>